<accession>A0A4R3QEV8</accession>
<evidence type="ECO:0000313" key="2">
    <source>
        <dbReference type="Proteomes" id="UP000294576"/>
    </source>
</evidence>
<sequence length="105" mass="11674">MPGQTAMIRLVRKPEIAGVTDTFLGSVRNRIYGAHFVSPGLYLDEDCQVALPGDDINLTELDAMAERHDAIALQHQKECRDIFRDVAAALRAFRRLMIAPAITHS</sequence>
<name>A0A4R3QEV8_RHISU</name>
<dbReference type="EMBL" id="SMBH01000003">
    <property type="protein sequence ID" value="TCU18162.1"/>
    <property type="molecule type" value="Genomic_DNA"/>
</dbReference>
<protein>
    <submittedName>
        <fullName evidence="1">Uncharacterized protein</fullName>
    </submittedName>
</protein>
<proteinExistence type="predicted"/>
<evidence type="ECO:0000313" key="1">
    <source>
        <dbReference type="EMBL" id="TCU18162.1"/>
    </source>
</evidence>
<reference evidence="1 2" key="1">
    <citation type="submission" date="2019-03" db="EMBL/GenBank/DDBJ databases">
        <title>Genomic Encyclopedia of Type Strains, Phase IV (KMG-V): Genome sequencing to study the core and pangenomes of soil and plant-associated prokaryotes.</title>
        <authorList>
            <person name="Whitman W."/>
        </authorList>
    </citation>
    <scope>NUCLEOTIDE SEQUENCE [LARGE SCALE GENOMIC DNA]</scope>
    <source>
        <strain evidence="1 2">Hc14</strain>
    </source>
</reference>
<dbReference type="Proteomes" id="UP000294576">
    <property type="component" value="Unassembled WGS sequence"/>
</dbReference>
<gene>
    <name evidence="1" type="ORF">EV132_103282</name>
</gene>
<comment type="caution">
    <text evidence="1">The sequence shown here is derived from an EMBL/GenBank/DDBJ whole genome shotgun (WGS) entry which is preliminary data.</text>
</comment>
<organism evidence="1 2">
    <name type="scientific">Rhizobium sullae</name>
    <name type="common">Rhizobium hedysari</name>
    <dbReference type="NCBI Taxonomy" id="50338"/>
    <lineage>
        <taxon>Bacteria</taxon>
        <taxon>Pseudomonadati</taxon>
        <taxon>Pseudomonadota</taxon>
        <taxon>Alphaproteobacteria</taxon>
        <taxon>Hyphomicrobiales</taxon>
        <taxon>Rhizobiaceae</taxon>
        <taxon>Rhizobium/Agrobacterium group</taxon>
        <taxon>Rhizobium</taxon>
    </lineage>
</organism>
<dbReference type="AlphaFoldDB" id="A0A4R3QEV8"/>